<evidence type="ECO:0000256" key="4">
    <source>
        <dbReference type="SAM" id="MobiDB-lite"/>
    </source>
</evidence>
<dbReference type="InterPro" id="IPR011124">
    <property type="entry name" value="Znf_CW"/>
</dbReference>
<evidence type="ECO:0000256" key="2">
    <source>
        <dbReference type="ARBA" id="ARBA00022771"/>
    </source>
</evidence>
<evidence type="ECO:0000256" key="1">
    <source>
        <dbReference type="ARBA" id="ARBA00022723"/>
    </source>
</evidence>
<keyword evidence="3" id="KW-0862">Zinc</keyword>
<dbReference type="Pfam" id="PF07496">
    <property type="entry name" value="zf-CW"/>
    <property type="match status" value="1"/>
</dbReference>
<dbReference type="STRING" id="145388.A0A0D2MEF8"/>
<feature type="region of interest" description="Disordered" evidence="4">
    <location>
        <begin position="163"/>
        <end position="184"/>
    </location>
</feature>
<feature type="compositionally biased region" description="Low complexity" evidence="4">
    <location>
        <begin position="42"/>
        <end position="56"/>
    </location>
</feature>
<keyword evidence="7" id="KW-1185">Reference proteome</keyword>
<dbReference type="PROSITE" id="PS51050">
    <property type="entry name" value="ZF_CW"/>
    <property type="match status" value="1"/>
</dbReference>
<dbReference type="InterPro" id="IPR040843">
    <property type="entry name" value="RAMA"/>
</dbReference>
<proteinExistence type="predicted"/>
<name>A0A0D2MEF8_9CHLO</name>
<dbReference type="RefSeq" id="XP_013898111.1">
    <property type="nucleotide sequence ID" value="XM_014042657.1"/>
</dbReference>
<dbReference type="KEGG" id="mng:MNEG_8869"/>
<sequence>MLDLRTYTSPLLVSGTSATVLKLGDKVESGDLSQQLSGDGGTSDAAAAGGSGAAASKSKVGSNIAIKDLIDAGLIKPGPTALTVTYKNKVTVGALLADGNIEYSGQTFSSPSAFSVHVKRQQTPGKQGDDGWRSVHAADSGASLHDLRASLLSALGQQAVAAAGGGAGRQRGRPARAKPATYKEPKGVAVAPCGAPLRRHAAWDARRRSALPGKVVATEDALEEEEEEDGAPAAAAAAEPAEVHWVQCSRCERWRVVPDEHWAAIDAADEDADWFCEMAPWDVSKFEPFDPACPTG</sequence>
<gene>
    <name evidence="6" type="ORF">MNEG_8869</name>
</gene>
<evidence type="ECO:0000256" key="3">
    <source>
        <dbReference type="ARBA" id="ARBA00022833"/>
    </source>
</evidence>
<dbReference type="GeneID" id="25741744"/>
<evidence type="ECO:0000259" key="5">
    <source>
        <dbReference type="PROSITE" id="PS51050"/>
    </source>
</evidence>
<evidence type="ECO:0000313" key="6">
    <source>
        <dbReference type="EMBL" id="KIY99091.1"/>
    </source>
</evidence>
<feature type="domain" description="CW-type" evidence="5">
    <location>
        <begin position="239"/>
        <end position="296"/>
    </location>
</feature>
<reference evidence="6 7" key="1">
    <citation type="journal article" date="2013" name="BMC Genomics">
        <title>Reconstruction of the lipid metabolism for the microalga Monoraphidium neglectum from its genome sequence reveals characteristics suitable for biofuel production.</title>
        <authorList>
            <person name="Bogen C."/>
            <person name="Al-Dilaimi A."/>
            <person name="Albersmeier A."/>
            <person name="Wichmann J."/>
            <person name="Grundmann M."/>
            <person name="Rupp O."/>
            <person name="Lauersen K.J."/>
            <person name="Blifernez-Klassen O."/>
            <person name="Kalinowski J."/>
            <person name="Goesmann A."/>
            <person name="Mussgnug J.H."/>
            <person name="Kruse O."/>
        </authorList>
    </citation>
    <scope>NUCLEOTIDE SEQUENCE [LARGE SCALE GENOMIC DNA]</scope>
    <source>
        <strain evidence="6 7">SAG 48.87</strain>
    </source>
</reference>
<dbReference type="Gene3D" id="3.30.40.100">
    <property type="match status" value="1"/>
</dbReference>
<dbReference type="Proteomes" id="UP000054498">
    <property type="component" value="Unassembled WGS sequence"/>
</dbReference>
<organism evidence="6 7">
    <name type="scientific">Monoraphidium neglectum</name>
    <dbReference type="NCBI Taxonomy" id="145388"/>
    <lineage>
        <taxon>Eukaryota</taxon>
        <taxon>Viridiplantae</taxon>
        <taxon>Chlorophyta</taxon>
        <taxon>core chlorophytes</taxon>
        <taxon>Chlorophyceae</taxon>
        <taxon>CS clade</taxon>
        <taxon>Sphaeropleales</taxon>
        <taxon>Selenastraceae</taxon>
        <taxon>Monoraphidium</taxon>
    </lineage>
</organism>
<protein>
    <recommendedName>
        <fullName evidence="5">CW-type domain-containing protein</fullName>
    </recommendedName>
</protein>
<dbReference type="GO" id="GO:0008270">
    <property type="term" value="F:zinc ion binding"/>
    <property type="evidence" value="ECO:0007669"/>
    <property type="project" value="UniProtKB-KW"/>
</dbReference>
<accession>A0A0D2MEF8</accession>
<dbReference type="EMBL" id="KK101959">
    <property type="protein sequence ID" value="KIY99091.1"/>
    <property type="molecule type" value="Genomic_DNA"/>
</dbReference>
<keyword evidence="1" id="KW-0479">Metal-binding</keyword>
<evidence type="ECO:0000313" key="7">
    <source>
        <dbReference type="Proteomes" id="UP000054498"/>
    </source>
</evidence>
<keyword evidence="2" id="KW-0863">Zinc-finger</keyword>
<dbReference type="AlphaFoldDB" id="A0A0D2MEF8"/>
<dbReference type="OrthoDB" id="544316at2759"/>
<dbReference type="Pfam" id="PF18755">
    <property type="entry name" value="RAMA"/>
    <property type="match status" value="1"/>
</dbReference>
<feature type="region of interest" description="Disordered" evidence="4">
    <location>
        <begin position="32"/>
        <end position="56"/>
    </location>
</feature>